<keyword evidence="4" id="KW-0378">Hydrolase</keyword>
<evidence type="ECO:0000313" key="4">
    <source>
        <dbReference type="EMBL" id="VAW31575.1"/>
    </source>
</evidence>
<dbReference type="InterPro" id="IPR002044">
    <property type="entry name" value="CBM20"/>
</dbReference>
<dbReference type="PANTHER" id="PTHR10357">
    <property type="entry name" value="ALPHA-AMYLASE FAMILY MEMBER"/>
    <property type="match status" value="1"/>
</dbReference>
<accession>A0A3B0UKL9</accession>
<dbReference type="Gene3D" id="2.60.40.1180">
    <property type="entry name" value="Golgi alpha-mannosidase II"/>
    <property type="match status" value="1"/>
</dbReference>
<dbReference type="EC" id="3.2.1.133" evidence="4"/>
<reference evidence="4" key="1">
    <citation type="submission" date="2018-06" db="EMBL/GenBank/DDBJ databases">
        <authorList>
            <person name="Zhirakovskaya E."/>
        </authorList>
    </citation>
    <scope>NUCLEOTIDE SEQUENCE</scope>
</reference>
<dbReference type="SUPFAM" id="SSF49452">
    <property type="entry name" value="Starch-binding domain-like"/>
    <property type="match status" value="1"/>
</dbReference>
<evidence type="ECO:0000256" key="2">
    <source>
        <dbReference type="SAM" id="MobiDB-lite"/>
    </source>
</evidence>
<dbReference type="GO" id="GO:0043897">
    <property type="term" value="F:glucan 1,4-alpha-maltohydrolase activity"/>
    <property type="evidence" value="ECO:0007669"/>
    <property type="project" value="UniProtKB-EC"/>
</dbReference>
<dbReference type="PROSITE" id="PS51166">
    <property type="entry name" value="CBM20"/>
    <property type="match status" value="1"/>
</dbReference>
<dbReference type="InterPro" id="IPR013784">
    <property type="entry name" value="Carb-bd-like_fold"/>
</dbReference>
<dbReference type="GO" id="GO:2001070">
    <property type="term" value="F:starch binding"/>
    <property type="evidence" value="ECO:0007669"/>
    <property type="project" value="InterPro"/>
</dbReference>
<dbReference type="PANTHER" id="PTHR10357:SF199">
    <property type="entry name" value="ALPHA AMYLASE CATALYTIC REGION"/>
    <property type="match status" value="1"/>
</dbReference>
<dbReference type="Pfam" id="PF00128">
    <property type="entry name" value="Alpha-amylase"/>
    <property type="match status" value="1"/>
</dbReference>
<gene>
    <name evidence="4" type="ORF">MNBD_CHLOROFLEXI01-4396</name>
</gene>
<dbReference type="SMART" id="SM01065">
    <property type="entry name" value="CBM_2"/>
    <property type="match status" value="1"/>
</dbReference>
<dbReference type="SUPFAM" id="SSF51011">
    <property type="entry name" value="Glycosyl hydrolase domain"/>
    <property type="match status" value="1"/>
</dbReference>
<evidence type="ECO:0000256" key="1">
    <source>
        <dbReference type="ARBA" id="ARBA00022837"/>
    </source>
</evidence>
<dbReference type="Gene3D" id="3.20.20.80">
    <property type="entry name" value="Glycosidases"/>
    <property type="match status" value="1"/>
</dbReference>
<name>A0A3B0UKL9_9ZZZZ</name>
<keyword evidence="4" id="KW-0808">Transferase</keyword>
<dbReference type="SMART" id="SM00642">
    <property type="entry name" value="Aamy"/>
    <property type="match status" value="1"/>
</dbReference>
<dbReference type="EMBL" id="UOEU01000251">
    <property type="protein sequence ID" value="VAW31575.1"/>
    <property type="molecule type" value="Genomic_DNA"/>
</dbReference>
<dbReference type="InterPro" id="IPR013783">
    <property type="entry name" value="Ig-like_fold"/>
</dbReference>
<dbReference type="SUPFAM" id="SSF51445">
    <property type="entry name" value="(Trans)glycosidases"/>
    <property type="match status" value="1"/>
</dbReference>
<dbReference type="InterPro" id="IPR017853">
    <property type="entry name" value="GH"/>
</dbReference>
<sequence length="814" mass="89672">MQFVRKFLSSIPVRILFLLTLISLLWQTQAAVATAEFVDHAGNIVPSAPTSSDTVDFWVQIGYQGWVTDAQLYLTTDGSEPSINPVTRAAQGTTQAIAMTLDSTENNTLWYKATAGPWADNTVIRYKIASWHSGGGDTKYADSSLDFPITDPTNARVFGFRVGENQLPSWTGEAIIYNVFVDRFYDGDIANNDYCVESASGYCDNNHVVNGALPASPQDDYRFTYNGGDLDGVVERLDYLQDLGITVLWLSPVFDNPNFYTDSDYNTNGDIFFTYHGYHPSDPLSVEEVFGTQTDLQTLVTQASNRNIRVILDFVPNHTSNQSSNFISASTTCAGPFSAWYTFSACSTAADPTFTVNFPTGFNTSSANYTVYGSNDTNKSFFGVLELPQINNDNSTARDWVINSRADYWLTTLGHAGYRLDYAPGPSTDFWREFNDTVGTSETFTIAEIWLDNGPEMIRRQQGRIDSAMDFEANAAIVGFFTSGNDVDTLDNTLRDRASFYYQDGISPSEFVRGCFIDNHDMDRFSYRVGYNLADMKQGALLMFTQPCIPVMYYGNEIGLGQEFGIYQFGGGRPEYARERMAWGFYDASAPSEWSGTANTALWDFYEALIDVRKTTPALQTFSPADYISLYRHNADRTYAYQRGQGSSSVLVALNDSGGTRTLNVPNIGGVSLPYANGTVLQDLLGSGKSCTVSAGQCSFTLDNNDPGVVLAPQSGNVVVTFTVNGYTTQWGQDMYVVGNVPELGNWNSANAVKLNWVDSDTWSGPVTFTSSVGQVIQFKFIARQGATTTWEGGGNRSYTVPSSGTGSYSGWWQ</sequence>
<dbReference type="InterPro" id="IPR006047">
    <property type="entry name" value="GH13_cat_dom"/>
</dbReference>
<dbReference type="Pfam" id="PF00686">
    <property type="entry name" value="CBM_20"/>
    <property type="match status" value="1"/>
</dbReference>
<dbReference type="SMR" id="A0A3B0UKL9"/>
<dbReference type="Gene3D" id="2.60.40.10">
    <property type="entry name" value="Immunoglobulins"/>
    <property type="match status" value="1"/>
</dbReference>
<evidence type="ECO:0000259" key="3">
    <source>
        <dbReference type="PROSITE" id="PS51166"/>
    </source>
</evidence>
<dbReference type="EC" id="2.4.1.19" evidence="4"/>
<keyword evidence="1" id="KW-0106">Calcium</keyword>
<keyword evidence="4" id="KW-0326">Glycosidase</keyword>
<dbReference type="InterPro" id="IPR013780">
    <property type="entry name" value="Glyco_hydro_b"/>
</dbReference>
<dbReference type="GO" id="GO:0005975">
    <property type="term" value="P:carbohydrate metabolic process"/>
    <property type="evidence" value="ECO:0007669"/>
    <property type="project" value="InterPro"/>
</dbReference>
<feature type="region of interest" description="Disordered" evidence="2">
    <location>
        <begin position="793"/>
        <end position="814"/>
    </location>
</feature>
<keyword evidence="4" id="KW-0328">Glycosyltransferase</keyword>
<organism evidence="4">
    <name type="scientific">hydrothermal vent metagenome</name>
    <dbReference type="NCBI Taxonomy" id="652676"/>
    <lineage>
        <taxon>unclassified sequences</taxon>
        <taxon>metagenomes</taxon>
        <taxon>ecological metagenomes</taxon>
    </lineage>
</organism>
<feature type="domain" description="CBM20" evidence="3">
    <location>
        <begin position="712"/>
        <end position="814"/>
    </location>
</feature>
<proteinExistence type="predicted"/>
<dbReference type="AlphaFoldDB" id="A0A3B0UKL9"/>
<dbReference type="GO" id="GO:0043895">
    <property type="term" value="F:cyclomaltodextrin glucanotransferase activity"/>
    <property type="evidence" value="ECO:0007669"/>
    <property type="project" value="UniProtKB-EC"/>
</dbReference>
<dbReference type="CDD" id="cd05467">
    <property type="entry name" value="CBM20"/>
    <property type="match status" value="1"/>
</dbReference>
<protein>
    <submittedName>
        <fullName evidence="4">Cyclomaltodextrin glucanotransferase Maltogenic alpha-amylase</fullName>
        <ecNumber evidence="4">2.4.1.19</ecNumber>
        <ecNumber evidence="4">3.2.1.133</ecNumber>
    </submittedName>
</protein>